<organism evidence="2 3">
    <name type="scientific">Araneus ventricosus</name>
    <name type="common">Orbweaver spider</name>
    <name type="synonym">Epeira ventricosa</name>
    <dbReference type="NCBI Taxonomy" id="182803"/>
    <lineage>
        <taxon>Eukaryota</taxon>
        <taxon>Metazoa</taxon>
        <taxon>Ecdysozoa</taxon>
        <taxon>Arthropoda</taxon>
        <taxon>Chelicerata</taxon>
        <taxon>Arachnida</taxon>
        <taxon>Araneae</taxon>
        <taxon>Araneomorphae</taxon>
        <taxon>Entelegynae</taxon>
        <taxon>Araneoidea</taxon>
        <taxon>Araneidae</taxon>
        <taxon>Araneus</taxon>
    </lineage>
</organism>
<proteinExistence type="predicted"/>
<feature type="domain" description="OTU" evidence="1">
    <location>
        <begin position="99"/>
        <end position="150"/>
    </location>
</feature>
<protein>
    <recommendedName>
        <fullName evidence="1">OTU domain-containing protein</fullName>
    </recommendedName>
</protein>
<evidence type="ECO:0000313" key="2">
    <source>
        <dbReference type="EMBL" id="GBM53169.1"/>
    </source>
</evidence>
<dbReference type="PANTHER" id="PTHR46409">
    <property type="entry name" value="HTH PSQ-TYPE DOMAIN-CONTAINING PROTEIN"/>
    <property type="match status" value="1"/>
</dbReference>
<dbReference type="EMBL" id="BGPR01001409">
    <property type="protein sequence ID" value="GBM53169.1"/>
    <property type="molecule type" value="Genomic_DNA"/>
</dbReference>
<dbReference type="PANTHER" id="PTHR46409:SF1">
    <property type="entry name" value="HTH PSQ-TYPE DOMAIN-CONTAINING PROTEIN"/>
    <property type="match status" value="1"/>
</dbReference>
<dbReference type="InterPro" id="IPR003323">
    <property type="entry name" value="OTU_dom"/>
</dbReference>
<name>A0A4Y2GKA1_ARAVE</name>
<reference evidence="2 3" key="1">
    <citation type="journal article" date="2019" name="Sci. Rep.">
        <title>Orb-weaving spider Araneus ventricosus genome elucidates the spidroin gene catalogue.</title>
        <authorList>
            <person name="Kono N."/>
            <person name="Nakamura H."/>
            <person name="Ohtoshi R."/>
            <person name="Moran D.A.P."/>
            <person name="Shinohara A."/>
            <person name="Yoshida Y."/>
            <person name="Fujiwara M."/>
            <person name="Mori M."/>
            <person name="Tomita M."/>
            <person name="Arakawa K."/>
        </authorList>
    </citation>
    <scope>NUCLEOTIDE SEQUENCE [LARGE SCALE GENOMIC DNA]</scope>
</reference>
<dbReference type="Proteomes" id="UP000499080">
    <property type="component" value="Unassembled WGS sequence"/>
</dbReference>
<evidence type="ECO:0000259" key="1">
    <source>
        <dbReference type="PROSITE" id="PS50802"/>
    </source>
</evidence>
<accession>A0A4Y2GKA1</accession>
<dbReference type="PROSITE" id="PS50802">
    <property type="entry name" value="OTU"/>
    <property type="match status" value="1"/>
</dbReference>
<dbReference type="AlphaFoldDB" id="A0A4Y2GKA1"/>
<gene>
    <name evidence="2" type="ORF">AVEN_198159_1</name>
</gene>
<sequence length="150" mass="17741">MLYISTSDPSNELITLVVFVLRFCAPSWFRIKIYHSIEDGARYLWHFISSSRYWPKKYRDIIEQVISRNAYFAAPENMLLAMLTDERCHIRTRVARQIIKAREIVPDGNCFCRFVIPVVNFRATDYVDLFDWKACNVTPPIVLRHSVMNF</sequence>
<comment type="caution">
    <text evidence="2">The sequence shown here is derived from an EMBL/GenBank/DDBJ whole genome shotgun (WGS) entry which is preliminary data.</text>
</comment>
<evidence type="ECO:0000313" key="3">
    <source>
        <dbReference type="Proteomes" id="UP000499080"/>
    </source>
</evidence>
<keyword evidence="3" id="KW-1185">Reference proteome</keyword>
<dbReference type="OrthoDB" id="6773164at2759"/>